<dbReference type="EMBL" id="LNQR01000116">
    <property type="protein sequence ID" value="KWT78356.1"/>
    <property type="molecule type" value="Genomic_DNA"/>
</dbReference>
<dbReference type="InterPro" id="IPR005793">
    <property type="entry name" value="Formyl_trans_C"/>
</dbReference>
<dbReference type="Pfam" id="PF02911">
    <property type="entry name" value="Formyl_trans_C"/>
    <property type="match status" value="1"/>
</dbReference>
<comment type="caution">
    <text evidence="3">The sequence shown here is derived from an EMBL/GenBank/DDBJ whole genome shotgun (WGS) entry which is preliminary data.</text>
</comment>
<dbReference type="GO" id="GO:0004479">
    <property type="term" value="F:methionyl-tRNA formyltransferase activity"/>
    <property type="evidence" value="ECO:0007669"/>
    <property type="project" value="UniProtKB-EC"/>
</dbReference>
<evidence type="ECO:0000313" key="3">
    <source>
        <dbReference type="EMBL" id="KWT78356.1"/>
    </source>
</evidence>
<evidence type="ECO:0000313" key="4">
    <source>
        <dbReference type="Proteomes" id="UP000060487"/>
    </source>
</evidence>
<dbReference type="SUPFAM" id="SSF50486">
    <property type="entry name" value="FMT C-terminal domain-like"/>
    <property type="match status" value="1"/>
</dbReference>
<organism evidence="3 4">
    <name type="scientific">Candidatus Magnetominusculus xianensis</name>
    <dbReference type="NCBI Taxonomy" id="1748249"/>
    <lineage>
        <taxon>Bacteria</taxon>
        <taxon>Pseudomonadati</taxon>
        <taxon>Nitrospirota</taxon>
        <taxon>Nitrospiria</taxon>
        <taxon>Nitrospirales</taxon>
        <taxon>Nitrospiraceae</taxon>
        <taxon>Candidatus Magnetominusculus</taxon>
    </lineage>
</organism>
<keyword evidence="3" id="KW-0808">Transferase</keyword>
<dbReference type="PANTHER" id="PTHR11138">
    <property type="entry name" value="METHIONYL-TRNA FORMYLTRANSFERASE"/>
    <property type="match status" value="1"/>
</dbReference>
<dbReference type="Proteomes" id="UP000060487">
    <property type="component" value="Unassembled WGS sequence"/>
</dbReference>
<evidence type="ECO:0000259" key="1">
    <source>
        <dbReference type="Pfam" id="PF00551"/>
    </source>
</evidence>
<evidence type="ECO:0000259" key="2">
    <source>
        <dbReference type="Pfam" id="PF02911"/>
    </source>
</evidence>
<dbReference type="InterPro" id="IPR036477">
    <property type="entry name" value="Formyl_transf_N_sf"/>
</dbReference>
<dbReference type="InterPro" id="IPR011034">
    <property type="entry name" value="Formyl_transferase-like_C_sf"/>
</dbReference>
<accession>A0ABR5SC37</accession>
<protein>
    <submittedName>
        <fullName evidence="3">Methionyl-tRNA formyltransferase</fullName>
        <ecNumber evidence="3">2.1.2.9</ecNumber>
    </submittedName>
</protein>
<gene>
    <name evidence="3" type="ORF">ASN18_2861</name>
</gene>
<sequence length="297" mass="33485">MGGFGCRILRTVISEGLIIDRVYEPEGVHYPDVYLPQENPLKEVCLRYGIEYRQTPNINENAQELRNLSPRLIMIGTFNQILKKELLDIPKNGSFNLHLSKLPFYRGRTPTFWAIANAEVETAVTLHLLQHDKIDTGYMYAQEPVMIEKTDTDGRLRDKLSLTAGRLAAAFLKDASNSKPIKYVSDEHPILPYRTIAHTYIQWNKKTDDILNLIRASNPWPLSRTTIVDGGEPKTILISSAECYPYKNKKGKAGIVEHVYRNGDIEVSLKDGSIMICRVAEPLHGIKAGAVLVSPQL</sequence>
<proteinExistence type="predicted"/>
<feature type="domain" description="Formyl transferase N-terminal" evidence="1">
    <location>
        <begin position="36"/>
        <end position="161"/>
    </location>
</feature>
<reference evidence="3 4" key="1">
    <citation type="submission" date="2015-11" db="EMBL/GenBank/DDBJ databases">
        <authorList>
            <person name="Lin W."/>
        </authorList>
    </citation>
    <scope>NUCLEOTIDE SEQUENCE [LARGE SCALE GENOMIC DNA]</scope>
    <source>
        <strain evidence="3 4">HCH-1</strain>
    </source>
</reference>
<dbReference type="InterPro" id="IPR002376">
    <property type="entry name" value="Formyl_transf_N"/>
</dbReference>
<keyword evidence="4" id="KW-1185">Reference proteome</keyword>
<feature type="domain" description="Formyl transferase C-terminal" evidence="2">
    <location>
        <begin position="199"/>
        <end position="279"/>
    </location>
</feature>
<dbReference type="Pfam" id="PF00551">
    <property type="entry name" value="Formyl_trans_N"/>
    <property type="match status" value="1"/>
</dbReference>
<dbReference type="Gene3D" id="3.40.50.12230">
    <property type="match status" value="1"/>
</dbReference>
<dbReference type="RefSeq" id="WP_236861785.1">
    <property type="nucleotide sequence ID" value="NZ_LNQR01000116.1"/>
</dbReference>
<dbReference type="SUPFAM" id="SSF53328">
    <property type="entry name" value="Formyltransferase"/>
    <property type="match status" value="1"/>
</dbReference>
<dbReference type="PANTHER" id="PTHR11138:SF5">
    <property type="entry name" value="METHIONYL-TRNA FORMYLTRANSFERASE, MITOCHONDRIAL"/>
    <property type="match status" value="1"/>
</dbReference>
<name>A0ABR5SC37_9BACT</name>
<dbReference type="EC" id="2.1.2.9" evidence="3"/>